<evidence type="ECO:0000256" key="2">
    <source>
        <dbReference type="ARBA" id="ARBA00007357"/>
    </source>
</evidence>
<evidence type="ECO:0000256" key="6">
    <source>
        <dbReference type="ARBA" id="ARBA00022833"/>
    </source>
</evidence>
<dbReference type="InterPro" id="IPR008753">
    <property type="entry name" value="Peptidase_M13_N"/>
</dbReference>
<dbReference type="GO" id="GO:0005886">
    <property type="term" value="C:plasma membrane"/>
    <property type="evidence" value="ECO:0007669"/>
    <property type="project" value="TreeGrafter"/>
</dbReference>
<organism evidence="10 11">
    <name type="scientific">Aulographum hederae CBS 113979</name>
    <dbReference type="NCBI Taxonomy" id="1176131"/>
    <lineage>
        <taxon>Eukaryota</taxon>
        <taxon>Fungi</taxon>
        <taxon>Dikarya</taxon>
        <taxon>Ascomycota</taxon>
        <taxon>Pezizomycotina</taxon>
        <taxon>Dothideomycetes</taxon>
        <taxon>Pleosporomycetidae</taxon>
        <taxon>Aulographales</taxon>
        <taxon>Aulographaceae</taxon>
    </lineage>
</organism>
<evidence type="ECO:0000313" key="10">
    <source>
        <dbReference type="EMBL" id="KAF1981073.1"/>
    </source>
</evidence>
<dbReference type="SUPFAM" id="SSF55486">
    <property type="entry name" value="Metalloproteases ('zincins'), catalytic domain"/>
    <property type="match status" value="1"/>
</dbReference>
<evidence type="ECO:0000259" key="8">
    <source>
        <dbReference type="Pfam" id="PF01431"/>
    </source>
</evidence>
<evidence type="ECO:0000256" key="3">
    <source>
        <dbReference type="ARBA" id="ARBA00022670"/>
    </source>
</evidence>
<reference evidence="10" key="1">
    <citation type="journal article" date="2020" name="Stud. Mycol.">
        <title>101 Dothideomycetes genomes: a test case for predicting lifestyles and emergence of pathogens.</title>
        <authorList>
            <person name="Haridas S."/>
            <person name="Albert R."/>
            <person name="Binder M."/>
            <person name="Bloem J."/>
            <person name="Labutti K."/>
            <person name="Salamov A."/>
            <person name="Andreopoulos B."/>
            <person name="Baker S."/>
            <person name="Barry K."/>
            <person name="Bills G."/>
            <person name="Bluhm B."/>
            <person name="Cannon C."/>
            <person name="Castanera R."/>
            <person name="Culley D."/>
            <person name="Daum C."/>
            <person name="Ezra D."/>
            <person name="Gonzalez J."/>
            <person name="Henrissat B."/>
            <person name="Kuo A."/>
            <person name="Liang C."/>
            <person name="Lipzen A."/>
            <person name="Lutzoni F."/>
            <person name="Magnuson J."/>
            <person name="Mondo S."/>
            <person name="Nolan M."/>
            <person name="Ohm R."/>
            <person name="Pangilinan J."/>
            <person name="Park H.-J."/>
            <person name="Ramirez L."/>
            <person name="Alfaro M."/>
            <person name="Sun H."/>
            <person name="Tritt A."/>
            <person name="Yoshinaga Y."/>
            <person name="Zwiers L.-H."/>
            <person name="Turgeon B."/>
            <person name="Goodwin S."/>
            <person name="Spatafora J."/>
            <person name="Crous P."/>
            <person name="Grigoriev I."/>
        </authorList>
    </citation>
    <scope>NUCLEOTIDE SEQUENCE</scope>
    <source>
        <strain evidence="10">CBS 113979</strain>
    </source>
</reference>
<dbReference type="InterPro" id="IPR000718">
    <property type="entry name" value="Peptidase_M13"/>
</dbReference>
<dbReference type="PANTHER" id="PTHR11733:SF167">
    <property type="entry name" value="FI17812P1-RELATED"/>
    <property type="match status" value="1"/>
</dbReference>
<dbReference type="Pfam" id="PF01431">
    <property type="entry name" value="Peptidase_M13"/>
    <property type="match status" value="1"/>
</dbReference>
<evidence type="ECO:0000256" key="7">
    <source>
        <dbReference type="ARBA" id="ARBA00023049"/>
    </source>
</evidence>
<keyword evidence="11" id="KW-1185">Reference proteome</keyword>
<dbReference type="InterPro" id="IPR042089">
    <property type="entry name" value="Peptidase_M13_dom_2"/>
</dbReference>
<sequence length="735" mass="81161">MRSSTLVAFLATGAAARYIHRVEQITRPSFPHLIKPHLVARDDEVCTSPSCQLAAENYLANFPSNYTEMDPCENFDQMICGGWLDKNDFRPDQATIGIGSTMSEEADNILRVIMENPYATNSTPAGVNATLDRENFDKMQSAYKACVDLDAIKAAGAAPLQEIVNELQEKFPLNAATKSTAAISSGELTDIMIWMAQYGLAPFVSAGTAADDKNPDTVIVSVGPGATTMAKQYYNNTAFVGNLTMTMAAMFSAILDNATDYTELAAKVVDLEGRIATVEPDPEIISDVTYYYNPMTLAEADALVPAISLTSLIKAQAPASYEPEFIIVQSPDYLKDVTPILESAPRDTLQALFMWSVISSFGGRIDKDINQPLRAFRNFQAGRPANATSDRWRTCLDEVDSVAGWIESEAYVQRAFSPEAKTFGDEIVQSLRDVYADKLQSLDWMGNDTKRVAIEKVKALNQKIGYPTISPNVLDPVSLRDFYANLTLSSASFFANGLSATTFELARTWAQLLAPADKEFWFMTASTVNAYYNPSSNEIAFPAGIMQQPVFDLDLPEYVSYGAFGSVAGHEITHAFDDSGRYYDQTGAFSEWWDNKTLASFTQRTQCFVDQYSEFAITGLDGAPLNVNGQLTLGENIADAGGVAASFEAWKMRDQADPARNKALPGLEFFTKDQMFFVSYATWWCGRSRLETAVNRIYTDPHSPPMFRIRGTLENSKAFLESFQCAKKEPKCELW</sequence>
<feature type="domain" description="Peptidase M13 N-terminal" evidence="9">
    <location>
        <begin position="71"/>
        <end position="467"/>
    </location>
</feature>
<feature type="domain" description="Peptidase M13 C-terminal" evidence="8">
    <location>
        <begin position="529"/>
        <end position="730"/>
    </location>
</feature>
<accession>A0A6G1GJE3</accession>
<dbReference type="InterPro" id="IPR024079">
    <property type="entry name" value="MetalloPept_cat_dom_sf"/>
</dbReference>
<keyword evidence="4" id="KW-0479">Metal-binding</keyword>
<dbReference type="AlphaFoldDB" id="A0A6G1GJE3"/>
<dbReference type="EMBL" id="ML977209">
    <property type="protein sequence ID" value="KAF1981073.1"/>
    <property type="molecule type" value="Genomic_DNA"/>
</dbReference>
<name>A0A6G1GJE3_9PEZI</name>
<evidence type="ECO:0000259" key="9">
    <source>
        <dbReference type="Pfam" id="PF05649"/>
    </source>
</evidence>
<dbReference type="Proteomes" id="UP000800041">
    <property type="component" value="Unassembled WGS sequence"/>
</dbReference>
<dbReference type="Gene3D" id="3.40.390.10">
    <property type="entry name" value="Collagenase (Catalytic Domain)"/>
    <property type="match status" value="1"/>
</dbReference>
<evidence type="ECO:0000256" key="4">
    <source>
        <dbReference type="ARBA" id="ARBA00022723"/>
    </source>
</evidence>
<dbReference type="OrthoDB" id="6475849at2759"/>
<dbReference type="PRINTS" id="PR00786">
    <property type="entry name" value="NEPRILYSIN"/>
</dbReference>
<dbReference type="Gene3D" id="1.10.1380.10">
    <property type="entry name" value="Neutral endopeptidase , domain2"/>
    <property type="match status" value="1"/>
</dbReference>
<evidence type="ECO:0000256" key="5">
    <source>
        <dbReference type="ARBA" id="ARBA00022801"/>
    </source>
</evidence>
<dbReference type="Pfam" id="PF05649">
    <property type="entry name" value="Peptidase_M13_N"/>
    <property type="match status" value="1"/>
</dbReference>
<comment type="similarity">
    <text evidence="2">Belongs to the peptidase M13 family.</text>
</comment>
<gene>
    <name evidence="10" type="ORF">K402DRAFT_343201</name>
</gene>
<dbReference type="InterPro" id="IPR018497">
    <property type="entry name" value="Peptidase_M13_C"/>
</dbReference>
<keyword evidence="3" id="KW-0645">Protease</keyword>
<evidence type="ECO:0000313" key="11">
    <source>
        <dbReference type="Proteomes" id="UP000800041"/>
    </source>
</evidence>
<dbReference type="CDD" id="cd08662">
    <property type="entry name" value="M13"/>
    <property type="match status" value="1"/>
</dbReference>
<keyword evidence="6" id="KW-0862">Zinc</keyword>
<dbReference type="PANTHER" id="PTHR11733">
    <property type="entry name" value="ZINC METALLOPROTEASE FAMILY M13 NEPRILYSIN-RELATED"/>
    <property type="match status" value="1"/>
</dbReference>
<keyword evidence="5" id="KW-0378">Hydrolase</keyword>
<protein>
    <submittedName>
        <fullName evidence="10">Endothelin-converting enzyme</fullName>
    </submittedName>
</protein>
<dbReference type="GO" id="GO:0046872">
    <property type="term" value="F:metal ion binding"/>
    <property type="evidence" value="ECO:0007669"/>
    <property type="project" value="UniProtKB-KW"/>
</dbReference>
<evidence type="ECO:0000256" key="1">
    <source>
        <dbReference type="ARBA" id="ARBA00001947"/>
    </source>
</evidence>
<dbReference type="PROSITE" id="PS51885">
    <property type="entry name" value="NEPRILYSIN"/>
    <property type="match status" value="1"/>
</dbReference>
<dbReference type="GO" id="GO:0004222">
    <property type="term" value="F:metalloendopeptidase activity"/>
    <property type="evidence" value="ECO:0007669"/>
    <property type="project" value="InterPro"/>
</dbReference>
<comment type="cofactor">
    <cofactor evidence="1">
        <name>Zn(2+)</name>
        <dbReference type="ChEBI" id="CHEBI:29105"/>
    </cofactor>
</comment>
<keyword evidence="7" id="KW-0482">Metalloprotease</keyword>
<dbReference type="GO" id="GO:0016485">
    <property type="term" value="P:protein processing"/>
    <property type="evidence" value="ECO:0007669"/>
    <property type="project" value="TreeGrafter"/>
</dbReference>
<proteinExistence type="inferred from homology"/>